<dbReference type="PANTHER" id="PTHR38777">
    <property type="entry name" value="FELS-2 PROPHAGE PROTEIN"/>
    <property type="match status" value="1"/>
</dbReference>
<dbReference type="PANTHER" id="PTHR38777:SF1">
    <property type="entry name" value="DNAK SUPPRESSOR PROTEIN"/>
    <property type="match status" value="1"/>
</dbReference>
<protein>
    <recommendedName>
        <fullName evidence="5">Zinc finger DksA/TraR C4-type domain-containing protein</fullName>
    </recommendedName>
</protein>
<dbReference type="RefSeq" id="YP_009207278.1">
    <property type="nucleotide sequence ID" value="NC_028894.1"/>
</dbReference>
<keyword evidence="3" id="KW-0862">Zinc</keyword>
<dbReference type="Gene3D" id="1.20.120.910">
    <property type="entry name" value="DksA, coiled-coil domain"/>
    <property type="match status" value="1"/>
</dbReference>
<reference evidence="6 7" key="1">
    <citation type="submission" date="2014-10" db="EMBL/GenBank/DDBJ databases">
        <title>VR bacteriophages - a small but diverse group of low-temperature viruses.</title>
        <authorList>
            <person name="Kaliniene L."/>
            <person name="Meskys R."/>
            <person name="Simoliunas E."/>
            <person name="Zajanckauskaite A."/>
            <person name="Truncaite L."/>
        </authorList>
    </citation>
    <scope>NUCLEOTIDE SEQUENCE [LARGE SCALE GENOMIC DNA]</scope>
</reference>
<feature type="zinc finger region" description="dksA C4-type" evidence="4">
    <location>
        <begin position="40"/>
        <end position="64"/>
    </location>
</feature>
<accession>A0A0A7HBT7</accession>
<dbReference type="GO" id="GO:1900378">
    <property type="term" value="P:positive regulation of secondary metabolite biosynthetic process"/>
    <property type="evidence" value="ECO:0007669"/>
    <property type="project" value="TreeGrafter"/>
</dbReference>
<dbReference type="EMBL" id="KP007360">
    <property type="protein sequence ID" value="AIZ02157.1"/>
    <property type="molecule type" value="Genomic_DNA"/>
</dbReference>
<evidence type="ECO:0000256" key="1">
    <source>
        <dbReference type="ARBA" id="ARBA00022723"/>
    </source>
</evidence>
<dbReference type="Proteomes" id="UP000030716">
    <property type="component" value="Segment"/>
</dbReference>
<keyword evidence="1" id="KW-0479">Metal-binding</keyword>
<dbReference type="GeneID" id="26633777"/>
<dbReference type="KEGG" id="vg:26633777"/>
<evidence type="ECO:0000313" key="7">
    <source>
        <dbReference type="Proteomes" id="UP000030716"/>
    </source>
</evidence>
<evidence type="ECO:0000256" key="3">
    <source>
        <dbReference type="ARBA" id="ARBA00022833"/>
    </source>
</evidence>
<dbReference type="InterPro" id="IPR000962">
    <property type="entry name" value="Znf_DskA_TraR"/>
</dbReference>
<name>A0A0A7HBT7_9CAUD</name>
<dbReference type="SUPFAM" id="SSF57716">
    <property type="entry name" value="Glucocorticoid receptor-like (DNA-binding domain)"/>
    <property type="match status" value="1"/>
</dbReference>
<proteinExistence type="predicted"/>
<organism evidence="6 7">
    <name type="scientific">Escherichia phage vB_EcoM_VR20</name>
    <dbReference type="NCBI Taxonomy" id="1567027"/>
    <lineage>
        <taxon>Viruses</taxon>
        <taxon>Duplodnaviria</taxon>
        <taxon>Heunggongvirae</taxon>
        <taxon>Uroviricota</taxon>
        <taxon>Caudoviricetes</taxon>
        <taxon>Pantevenvirales</taxon>
        <taxon>Straboviridae</taxon>
        <taxon>Tevenvirinae</taxon>
        <taxon>Gaprivervirus</taxon>
        <taxon>Gaprivervirus vr20</taxon>
    </lineage>
</organism>
<dbReference type="GO" id="GO:0008270">
    <property type="term" value="F:zinc ion binding"/>
    <property type="evidence" value="ECO:0007669"/>
    <property type="project" value="UniProtKB-KW"/>
</dbReference>
<evidence type="ECO:0000256" key="2">
    <source>
        <dbReference type="ARBA" id="ARBA00022771"/>
    </source>
</evidence>
<dbReference type="OrthoDB" id="24362at10239"/>
<evidence type="ECO:0000256" key="4">
    <source>
        <dbReference type="PROSITE-ProRule" id="PRU00510"/>
    </source>
</evidence>
<evidence type="ECO:0000259" key="5">
    <source>
        <dbReference type="Pfam" id="PF01258"/>
    </source>
</evidence>
<dbReference type="PROSITE" id="PS51128">
    <property type="entry name" value="ZF_DKSA_2"/>
    <property type="match status" value="1"/>
</dbReference>
<keyword evidence="2" id="KW-0863">Zinc-finger</keyword>
<keyword evidence="7" id="KW-1185">Reference proteome</keyword>
<sequence length="85" mass="9713">MAVGFAKDGAEQLEMEAVVQAAITYARAQVAVERESAEFCFDCDEKIPEARRQAIKGVIYCVGCQSMHDEIFKREPRNCWHRSMR</sequence>
<evidence type="ECO:0000313" key="6">
    <source>
        <dbReference type="EMBL" id="AIZ02157.1"/>
    </source>
</evidence>
<gene>
    <name evidence="6" type="ORF">VR20_099</name>
</gene>
<dbReference type="Pfam" id="PF01258">
    <property type="entry name" value="zf-dskA_traR"/>
    <property type="match status" value="1"/>
</dbReference>
<feature type="domain" description="Zinc finger DksA/TraR C4-type" evidence="5">
    <location>
        <begin position="38"/>
        <end position="66"/>
    </location>
</feature>